<proteinExistence type="predicted"/>
<name>A0A147J6B5_9SPHN</name>
<accession>A0A147J6B5</accession>
<dbReference type="Proteomes" id="UP000074410">
    <property type="component" value="Unassembled WGS sequence"/>
</dbReference>
<reference evidence="2 3" key="1">
    <citation type="journal article" date="2016" name="Front. Microbiol.">
        <title>Genomic Resource of Rice Seed Associated Bacteria.</title>
        <authorList>
            <person name="Midha S."/>
            <person name="Bansal K."/>
            <person name="Sharma S."/>
            <person name="Kumar N."/>
            <person name="Patil P.P."/>
            <person name="Chaudhry V."/>
            <person name="Patil P.B."/>
        </authorList>
    </citation>
    <scope>NUCLEOTIDE SEQUENCE [LARGE SCALE GENOMIC DNA]</scope>
    <source>
        <strain evidence="2 3">NS258</strain>
    </source>
</reference>
<gene>
    <name evidence="2" type="ORF">NS258_13830</name>
</gene>
<evidence type="ECO:0000313" key="2">
    <source>
        <dbReference type="EMBL" id="KTW09984.1"/>
    </source>
</evidence>
<dbReference type="EMBL" id="LDTC01000111">
    <property type="protein sequence ID" value="KTW09984.1"/>
    <property type="molecule type" value="Genomic_DNA"/>
</dbReference>
<sequence length="62" mass="7214">MGEVVNFRQARKAHARKAAEQQAVENRVRFGRTKAEKQRDTAEQERLRKELDGAKRKDIPPL</sequence>
<evidence type="ECO:0000256" key="1">
    <source>
        <dbReference type="SAM" id="MobiDB-lite"/>
    </source>
</evidence>
<comment type="caution">
    <text evidence="2">The sequence shown here is derived from an EMBL/GenBank/DDBJ whole genome shotgun (WGS) entry which is preliminary data.</text>
</comment>
<feature type="compositionally biased region" description="Basic and acidic residues" evidence="1">
    <location>
        <begin position="33"/>
        <end position="62"/>
    </location>
</feature>
<dbReference type="AlphaFoldDB" id="A0A147J6B5"/>
<dbReference type="PATRIC" id="fig|33051.5.peg.266"/>
<protein>
    <submittedName>
        <fullName evidence="2">Uncharacterized protein</fullName>
    </submittedName>
</protein>
<dbReference type="Pfam" id="PF13770">
    <property type="entry name" value="DUF4169"/>
    <property type="match status" value="1"/>
</dbReference>
<dbReference type="InterPro" id="IPR025227">
    <property type="entry name" value="DUF4169"/>
</dbReference>
<feature type="region of interest" description="Disordered" evidence="1">
    <location>
        <begin position="1"/>
        <end position="62"/>
    </location>
</feature>
<evidence type="ECO:0000313" key="3">
    <source>
        <dbReference type="Proteomes" id="UP000074410"/>
    </source>
</evidence>
<organism evidence="2 3">
    <name type="scientific">Sphingomonas sanguinis</name>
    <dbReference type="NCBI Taxonomy" id="33051"/>
    <lineage>
        <taxon>Bacteria</taxon>
        <taxon>Pseudomonadati</taxon>
        <taxon>Pseudomonadota</taxon>
        <taxon>Alphaproteobacteria</taxon>
        <taxon>Sphingomonadales</taxon>
        <taxon>Sphingomonadaceae</taxon>
        <taxon>Sphingomonas</taxon>
    </lineage>
</organism>
<dbReference type="RefSeq" id="WP_058717648.1">
    <property type="nucleotide sequence ID" value="NZ_LDTC01000111.1"/>
</dbReference>